<dbReference type="Proteomes" id="UP001143910">
    <property type="component" value="Unassembled WGS sequence"/>
</dbReference>
<accession>A0ACC1MPE0</accession>
<proteinExistence type="predicted"/>
<dbReference type="EMBL" id="JANJQO010001893">
    <property type="protein sequence ID" value="KAJ2968820.1"/>
    <property type="molecule type" value="Genomic_DNA"/>
</dbReference>
<keyword evidence="2" id="KW-1185">Reference proteome</keyword>
<name>A0ACC1MPE0_9HYPO</name>
<comment type="caution">
    <text evidence="1">The sequence shown here is derived from an EMBL/GenBank/DDBJ whole genome shotgun (WGS) entry which is preliminary data.</text>
</comment>
<sequence>MADASDSDSGCMSMISSCFKKPHKEQLKGRISSNRTVTTAPPIPTTTQSPNRTPTSDEPPALLAASSHVSLSASVTDGPTPRPAADQNSTVDDGPVKLDGLWQEAYQEADTKTRTWIDEIVSDATPADPFQDMVDLVRRAEERHKEKPLKLRFGDREFLWRDYANRVVSVVTAIGDIAIPFAPAPSSAVWSPVKVLLKANVPQCEDLVAIMGCTDLVLCLVRRGMIYEKVYLGELPLPMDKECLRQKLVQVYTSCLNFLSFVNESLQRGSLGRFFVALVDSGRGEKRVAEVKALEQGLEFAARVCEAREGDVHRKLLHSLEEPLKRVDESVTRVLRKLEDRDRKDAMDYISVVPVGSHHNEKIENRTEGTCEWLVDHAEFRKWEESACSSLLWLQGSIGTGKSFLSSKVIDRFRVDKKITRQSQDDHDEGFAFFYCYRNDTSRRSTASILRSYVRQLSEVPRRPESIHEASYALYQKKEQIQNHIGIEECKIALRDMINSYPRTTLILDALDECEIDTREKIAEFFKHLVQESERPVKIFIASRMQDDIEIALSSLNGPQILISINTADNREDIQRFVRSQIANSTQWRHVPTPTKVLVEKTLVDKSDGMSGISSGIPSHRLTGRNRFRWTFLQWEQLKELIFDKDIRERLGNLPEGLRGAYDEIYDQCHEGCERAMLQQAVRWVLCAREPLNSCQLLSAIKVEVTMAGDKSPLAESDVNEDTLKIICRNLIVRDSSLGVWKFPHASVAEYFAAKDEPWIKNAEAEITVVLITCLTNCCAAASQDWSPPDAEDKYELFWKCKADLHDTLDPRHPLQTYTQVKWIEHIRNLWENNIKPTNVVQALERFLGESPQQGSSAYHIFVQYIMTGHWSYYMMRRFMLNKSPVFGIVAMGLHQPLDGWWGKDLDAALLPSLLQIAIYFGYADLWKSFISRGFDLNEESDTEYGSPLAVAVVRGELDCARLLVDHGVDANKSLEFGIYGSPLVAAVAFGRLDCARFLVDHGADANKSVEAGYYGSPLAAAVARGHLDCARFLVDHGADANKSVEVGYYGSPLVAAVAFGQLECARLLVDHGAGVNKSVEVGKYGSPLAAAAARDHLDCVRFVIDHSASVDEYLPSGAYGCALAAAILEKGSIQMVKFLIEEQNADLEKLRFFRPRRKFEGELIKTREDYERCLSNPESESRIWYRNWLKERFKAREGKRELTNYLIRDCHIDADLLISLGVPEWEMPSPDMSL</sequence>
<gene>
    <name evidence="1" type="ORF">NQ176_g8994</name>
</gene>
<reference evidence="1" key="1">
    <citation type="submission" date="2022-08" db="EMBL/GenBank/DDBJ databases">
        <title>Genome Sequence of Lecanicillium fungicola.</title>
        <authorList>
            <person name="Buettner E."/>
        </authorList>
    </citation>
    <scope>NUCLEOTIDE SEQUENCE</scope>
    <source>
        <strain evidence="1">Babe33</strain>
    </source>
</reference>
<protein>
    <submittedName>
        <fullName evidence="1">Uncharacterized protein</fullName>
    </submittedName>
</protein>
<evidence type="ECO:0000313" key="2">
    <source>
        <dbReference type="Proteomes" id="UP001143910"/>
    </source>
</evidence>
<evidence type="ECO:0000313" key="1">
    <source>
        <dbReference type="EMBL" id="KAJ2968820.1"/>
    </source>
</evidence>
<organism evidence="1 2">
    <name type="scientific">Zarea fungicola</name>
    <dbReference type="NCBI Taxonomy" id="93591"/>
    <lineage>
        <taxon>Eukaryota</taxon>
        <taxon>Fungi</taxon>
        <taxon>Dikarya</taxon>
        <taxon>Ascomycota</taxon>
        <taxon>Pezizomycotina</taxon>
        <taxon>Sordariomycetes</taxon>
        <taxon>Hypocreomycetidae</taxon>
        <taxon>Hypocreales</taxon>
        <taxon>Cordycipitaceae</taxon>
        <taxon>Zarea</taxon>
    </lineage>
</organism>